<keyword evidence="6 7" id="KW-0472">Membrane</keyword>
<protein>
    <submittedName>
        <fullName evidence="9">Sulfate transport system permease protein CysW</fullName>
    </submittedName>
</protein>
<feature type="transmembrane region" description="Helical" evidence="7">
    <location>
        <begin position="528"/>
        <end position="546"/>
    </location>
</feature>
<feature type="transmembrane region" description="Helical" evidence="7">
    <location>
        <begin position="351"/>
        <end position="372"/>
    </location>
</feature>
<dbReference type="InterPro" id="IPR000515">
    <property type="entry name" value="MetI-like"/>
</dbReference>
<dbReference type="OrthoDB" id="9790211at2"/>
<dbReference type="Pfam" id="PF00528">
    <property type="entry name" value="BPD_transp_1"/>
    <property type="match status" value="1"/>
</dbReference>
<feature type="transmembrane region" description="Helical" evidence="7">
    <location>
        <begin position="384"/>
        <end position="406"/>
    </location>
</feature>
<feature type="transmembrane region" description="Helical" evidence="7">
    <location>
        <begin position="254"/>
        <end position="273"/>
    </location>
</feature>
<dbReference type="CDD" id="cd06261">
    <property type="entry name" value="TM_PBP2"/>
    <property type="match status" value="2"/>
</dbReference>
<gene>
    <name evidence="9" type="primary">cysW</name>
    <name evidence="9" type="ORF">Taqua_00218</name>
</gene>
<comment type="subcellular location">
    <subcellularLocation>
        <location evidence="1 7">Cell membrane</location>
        <topology evidence="1 7">Multi-pass membrane protein</topology>
    </subcellularLocation>
</comment>
<dbReference type="InterPro" id="IPR035906">
    <property type="entry name" value="MetI-like_sf"/>
</dbReference>
<dbReference type="PROSITE" id="PS50928">
    <property type="entry name" value="ABC_TM1"/>
    <property type="match status" value="2"/>
</dbReference>
<feature type="transmembrane region" description="Helical" evidence="7">
    <location>
        <begin position="70"/>
        <end position="98"/>
    </location>
</feature>
<evidence type="ECO:0000256" key="3">
    <source>
        <dbReference type="ARBA" id="ARBA00022475"/>
    </source>
</evidence>
<feature type="domain" description="ABC transmembrane type-1" evidence="8">
    <location>
        <begin position="70"/>
        <end position="272"/>
    </location>
</feature>
<feature type="transmembrane region" description="Helical" evidence="7">
    <location>
        <begin position="212"/>
        <end position="234"/>
    </location>
</feature>
<evidence type="ECO:0000256" key="7">
    <source>
        <dbReference type="RuleBase" id="RU363032"/>
    </source>
</evidence>
<organism evidence="9 10">
    <name type="scientific">Tepidimonas aquatica</name>
    <dbReference type="NCBI Taxonomy" id="247482"/>
    <lineage>
        <taxon>Bacteria</taxon>
        <taxon>Pseudomonadati</taxon>
        <taxon>Pseudomonadota</taxon>
        <taxon>Betaproteobacteria</taxon>
        <taxon>Burkholderiales</taxon>
        <taxon>Tepidimonas</taxon>
    </lineage>
</organism>
<evidence type="ECO:0000313" key="10">
    <source>
        <dbReference type="Proteomes" id="UP000318554"/>
    </source>
</evidence>
<evidence type="ECO:0000313" key="9">
    <source>
        <dbReference type="EMBL" id="TSE27724.1"/>
    </source>
</evidence>
<feature type="transmembrane region" description="Helical" evidence="7">
    <location>
        <begin position="306"/>
        <end position="331"/>
    </location>
</feature>
<dbReference type="RefSeq" id="WP_144324205.1">
    <property type="nucleotide sequence ID" value="NZ_VJNA01000002.1"/>
</dbReference>
<keyword evidence="2 7" id="KW-0813">Transport</keyword>
<comment type="caution">
    <text evidence="9">The sequence shown here is derived from an EMBL/GenBank/DDBJ whole genome shotgun (WGS) entry which is preliminary data.</text>
</comment>
<sequence length="558" mass="60100">MADPNLALLAGRRLPWRWRLHAPWVQLAVVVLALVLAAPVLALLAAALGWNADSWAVLREMAATTLPGYALTSVVVCVAVGVAVALVGTATAVAVTVFDFPGRRVAEWVLLLPLAMPAYVTAYAYTDFLQYAGPAQTWLRDTFGLRGRVLPDIRSTWGAVWVFTFTLYPYVYLLARTALTERAAQLLEAARLLGAPLGRRLRTVALPMARPAIAAGVALALMETLADFGVVSYFGVQTFTAGIYKAWLVMDDRVAAAQLAWMLLATVGVLLWAEQRAQRRLRFATARPGRAGAEAQPVRLQGRGVAVVWLVCGLPVLLGFGLPVLFMLRPLVQGWDVLPWQAFAGWARNSVTLAGTAAGLTTVAALVLGYAVRRLATPLVQGAVRVVALGYAVPGAVIVVGLLLPLGWVQAHWPEATLAAWVTTTALGVLWAYMVRFTAVALQSVQSGYARVPANFDDAARMLGVRGVALWWRVHWPLLRRSVLAAALLVFVDVMKELPATLVLRPFNMDTLAVVAHQMARDERLGEAALPALTLVAVGLVPVMLLSRALRRGEANAC</sequence>
<feature type="domain" description="ABC transmembrane type-1" evidence="8">
    <location>
        <begin position="347"/>
        <end position="546"/>
    </location>
</feature>
<keyword evidence="5 7" id="KW-1133">Transmembrane helix</keyword>
<keyword evidence="3" id="KW-1003">Cell membrane</keyword>
<evidence type="ECO:0000256" key="1">
    <source>
        <dbReference type="ARBA" id="ARBA00004651"/>
    </source>
</evidence>
<reference evidence="9 10" key="1">
    <citation type="submission" date="2019-07" db="EMBL/GenBank/DDBJ databases">
        <title>Tepidimonas aquatica CLN-1 draft genome.</title>
        <authorList>
            <person name="Da Costa M.S."/>
            <person name="Froufe H.J.C."/>
            <person name="Egas C."/>
            <person name="Albuquerque L."/>
        </authorList>
    </citation>
    <scope>NUCLEOTIDE SEQUENCE [LARGE SCALE GENOMIC DNA]</scope>
    <source>
        <strain evidence="9 10">CLN-1</strain>
    </source>
</reference>
<evidence type="ECO:0000256" key="4">
    <source>
        <dbReference type="ARBA" id="ARBA00022692"/>
    </source>
</evidence>
<keyword evidence="10" id="KW-1185">Reference proteome</keyword>
<name>A0A554WVX8_9BURK</name>
<dbReference type="PANTHER" id="PTHR30183:SF2">
    <property type="entry name" value="IRON UTILIZATION PROTEIN"/>
    <property type="match status" value="1"/>
</dbReference>
<comment type="similarity">
    <text evidence="7">Belongs to the binding-protein-dependent transport system permease family.</text>
</comment>
<dbReference type="SUPFAM" id="SSF161098">
    <property type="entry name" value="MetI-like"/>
    <property type="match status" value="2"/>
</dbReference>
<accession>A0A554WVX8</accession>
<feature type="transmembrane region" description="Helical" evidence="7">
    <location>
        <begin position="483"/>
        <end position="504"/>
    </location>
</feature>
<dbReference type="PANTHER" id="PTHR30183">
    <property type="entry name" value="MOLYBDENUM TRANSPORT SYSTEM PERMEASE PROTEIN MODB"/>
    <property type="match status" value="1"/>
</dbReference>
<evidence type="ECO:0000259" key="8">
    <source>
        <dbReference type="PROSITE" id="PS50928"/>
    </source>
</evidence>
<keyword evidence="4 7" id="KW-0812">Transmembrane</keyword>
<feature type="transmembrane region" description="Helical" evidence="7">
    <location>
        <begin position="105"/>
        <end position="125"/>
    </location>
</feature>
<feature type="transmembrane region" description="Helical" evidence="7">
    <location>
        <begin position="156"/>
        <end position="175"/>
    </location>
</feature>
<proteinExistence type="inferred from homology"/>
<dbReference type="GO" id="GO:0005886">
    <property type="term" value="C:plasma membrane"/>
    <property type="evidence" value="ECO:0007669"/>
    <property type="project" value="UniProtKB-SubCell"/>
</dbReference>
<dbReference type="Proteomes" id="UP000318554">
    <property type="component" value="Unassembled WGS sequence"/>
</dbReference>
<dbReference type="EMBL" id="VJNA01000002">
    <property type="protein sequence ID" value="TSE27724.1"/>
    <property type="molecule type" value="Genomic_DNA"/>
</dbReference>
<evidence type="ECO:0000256" key="5">
    <source>
        <dbReference type="ARBA" id="ARBA00022989"/>
    </source>
</evidence>
<evidence type="ECO:0000256" key="2">
    <source>
        <dbReference type="ARBA" id="ARBA00022448"/>
    </source>
</evidence>
<dbReference type="AlphaFoldDB" id="A0A554WVX8"/>
<dbReference type="GO" id="GO:0055085">
    <property type="term" value="P:transmembrane transport"/>
    <property type="evidence" value="ECO:0007669"/>
    <property type="project" value="InterPro"/>
</dbReference>
<evidence type="ECO:0000256" key="6">
    <source>
        <dbReference type="ARBA" id="ARBA00023136"/>
    </source>
</evidence>
<feature type="transmembrane region" description="Helical" evidence="7">
    <location>
        <begin position="27"/>
        <end position="50"/>
    </location>
</feature>
<feature type="transmembrane region" description="Helical" evidence="7">
    <location>
        <begin position="418"/>
        <end position="442"/>
    </location>
</feature>
<dbReference type="Gene3D" id="1.10.3720.10">
    <property type="entry name" value="MetI-like"/>
    <property type="match status" value="2"/>
</dbReference>